<dbReference type="InterPro" id="IPR008948">
    <property type="entry name" value="L-Aspartase-like"/>
</dbReference>
<evidence type="ECO:0000256" key="1">
    <source>
        <dbReference type="ARBA" id="ARBA00023239"/>
    </source>
</evidence>
<dbReference type="Gene3D" id="1.10.275.10">
    <property type="entry name" value="Fumarase/aspartase (N-terminal domain)"/>
    <property type="match status" value="1"/>
</dbReference>
<gene>
    <name evidence="2" type="ORF">G7043_12570</name>
</gene>
<name>A0A7C9VQH0_9PSEU</name>
<comment type="caution">
    <text evidence="2">The sequence shown here is derived from an EMBL/GenBank/DDBJ whole genome shotgun (WGS) entry which is preliminary data.</text>
</comment>
<dbReference type="PROSITE" id="PS00488">
    <property type="entry name" value="PAL_HISTIDASE"/>
    <property type="match status" value="1"/>
</dbReference>
<dbReference type="AlphaFoldDB" id="A0A7C9VQH0"/>
<dbReference type="PANTHER" id="PTHR10362">
    <property type="entry name" value="HISTIDINE AMMONIA-LYASE"/>
    <property type="match status" value="1"/>
</dbReference>
<organism evidence="2 3">
    <name type="scientific">Lentzea alba</name>
    <dbReference type="NCBI Taxonomy" id="2714351"/>
    <lineage>
        <taxon>Bacteria</taxon>
        <taxon>Bacillati</taxon>
        <taxon>Actinomycetota</taxon>
        <taxon>Actinomycetes</taxon>
        <taxon>Pseudonocardiales</taxon>
        <taxon>Pseudonocardiaceae</taxon>
        <taxon>Lentzea</taxon>
    </lineage>
</organism>
<dbReference type="Pfam" id="PF00221">
    <property type="entry name" value="Lyase_aromatic"/>
    <property type="match status" value="1"/>
</dbReference>
<keyword evidence="3" id="KW-1185">Reference proteome</keyword>
<dbReference type="EMBL" id="JAAMPJ010000003">
    <property type="protein sequence ID" value="NGY59755.1"/>
    <property type="molecule type" value="Genomic_DNA"/>
</dbReference>
<evidence type="ECO:0000313" key="3">
    <source>
        <dbReference type="Proteomes" id="UP000481360"/>
    </source>
</evidence>
<sequence length="509" mass="52997">MSSTGGVVPVGTSSAAVNLAAALEPAQLELARGPLHVELPGAVRDRIARCREFVLEVSGSGRAIYGVTTGFGPLVEFEGRADSVGQSDNTIIHHIVGHGELLPPAVARAAVLARLFSLAQGRSGVSEQVVDSLCAMLDTEFAPAVPKLGSVGASGDLQPLAYVAHALRGHGNALFQGKLMPAGEALTRAGLKKLELDGRDALALVNGVSVTAAALGLAVAQAIRARRSAELLSALMTDVLGCGTEFTSVGLLAAFGHPDVADSGAAIRTWLEGSTPSGERPLQEVYSIRCTPQLIGAAGTSVRHAEEVVRRDLNGVSDNPLFFPEIKEVVHGGNFFGQPSAFAADQLNVALVQLGNLAERQLDLLVDPRRTSGLPPMLSPAPGRQHALQGVQISATATVAAMRRAAVPASVQSLPTNLHNQDVVPFGTQAAFVALDQANLLRYLHAALAVALRQAVHVGARRPQAPRLAAVLDRIAEEVPPIVEDRPLDVALGRVADLLDRVVSEVEGV</sequence>
<dbReference type="InterPro" id="IPR022313">
    <property type="entry name" value="Phe/His_NH3-lyase_AS"/>
</dbReference>
<proteinExistence type="predicted"/>
<keyword evidence="1 2" id="KW-0456">Lyase</keyword>
<dbReference type="CDD" id="cd00332">
    <property type="entry name" value="PAL-HAL"/>
    <property type="match status" value="1"/>
</dbReference>
<dbReference type="GO" id="GO:0016841">
    <property type="term" value="F:ammonia-lyase activity"/>
    <property type="evidence" value="ECO:0007669"/>
    <property type="project" value="InterPro"/>
</dbReference>
<protein>
    <submittedName>
        <fullName evidence="2">Aromatic amino acid lyase</fullName>
    </submittedName>
</protein>
<accession>A0A7C9VQH0</accession>
<reference evidence="2 3" key="1">
    <citation type="submission" date="2020-03" db="EMBL/GenBank/DDBJ databases">
        <title>Isolation and identification of active actinomycetes.</title>
        <authorList>
            <person name="Sun X."/>
        </authorList>
    </citation>
    <scope>NUCLEOTIDE SEQUENCE [LARGE SCALE GENOMIC DNA]</scope>
    <source>
        <strain evidence="2 3">NEAU-D13</strain>
    </source>
</reference>
<dbReference type="InterPro" id="IPR024083">
    <property type="entry name" value="Fumarase/histidase_N"/>
</dbReference>
<dbReference type="Gene3D" id="1.20.200.10">
    <property type="entry name" value="Fumarase/aspartase (Central domain)"/>
    <property type="match status" value="1"/>
</dbReference>
<dbReference type="Proteomes" id="UP000481360">
    <property type="component" value="Unassembled WGS sequence"/>
</dbReference>
<dbReference type="InterPro" id="IPR001106">
    <property type="entry name" value="Aromatic_Lyase"/>
</dbReference>
<evidence type="ECO:0000313" key="2">
    <source>
        <dbReference type="EMBL" id="NGY59755.1"/>
    </source>
</evidence>
<dbReference type="SUPFAM" id="SSF48557">
    <property type="entry name" value="L-aspartase-like"/>
    <property type="match status" value="1"/>
</dbReference>